<keyword evidence="2" id="KW-0732">Signal</keyword>
<sequence>MAARLRPAARTGIIAMAVAVAAALAGTGPAHAEPTMPSLGTGVLEALSLGQIPFDTELADALRTLKSSGADQQALEALQAILGAEGQPDLMTLLPGGDPANPGTPDPAAPATPDTPDPAAPAEPTPTEPAVELPQPAPAAAHDVDNPLGTAGTGLQALERLTGAKALTPAFAPFCATPTDDNPLGLVTAPAVGFPGPFPKVGNQTAGEALSQLLDGLGIGAIGDLLDKNQDLAEITSALTADQTAYALLPPAGHTGDRFQVAWFNTASMKGGMADLKPVAEITNSAALQALTKSAPIRMARVDTGQGSILTAVFGTTTHAGRTCYFLPAVGVVETPAS</sequence>
<evidence type="ECO:0000313" key="3">
    <source>
        <dbReference type="EMBL" id="MFC0314286.1"/>
    </source>
</evidence>
<keyword evidence="4" id="KW-1185">Reference proteome</keyword>
<feature type="chain" id="PRO_5045848206" evidence="2">
    <location>
        <begin position="33"/>
        <end position="338"/>
    </location>
</feature>
<evidence type="ECO:0000256" key="1">
    <source>
        <dbReference type="SAM" id="MobiDB-lite"/>
    </source>
</evidence>
<organism evidence="3 4">
    <name type="scientific">Gordonia phosphorivorans</name>
    <dbReference type="NCBI Taxonomy" id="1056982"/>
    <lineage>
        <taxon>Bacteria</taxon>
        <taxon>Bacillati</taxon>
        <taxon>Actinomycetota</taxon>
        <taxon>Actinomycetes</taxon>
        <taxon>Mycobacteriales</taxon>
        <taxon>Gordoniaceae</taxon>
        <taxon>Gordonia</taxon>
    </lineage>
</organism>
<reference evidence="3 4" key="1">
    <citation type="submission" date="2024-09" db="EMBL/GenBank/DDBJ databases">
        <authorList>
            <person name="Sun Q."/>
            <person name="Mori K."/>
        </authorList>
    </citation>
    <scope>NUCLEOTIDE SEQUENCE [LARGE SCALE GENOMIC DNA]</scope>
    <source>
        <strain evidence="3 4">CCM 7957</strain>
    </source>
</reference>
<proteinExistence type="predicted"/>
<dbReference type="Proteomes" id="UP001589783">
    <property type="component" value="Unassembled WGS sequence"/>
</dbReference>
<dbReference type="EMBL" id="JBHLWV010000013">
    <property type="protein sequence ID" value="MFC0314286.1"/>
    <property type="molecule type" value="Genomic_DNA"/>
</dbReference>
<gene>
    <name evidence="3" type="ORF">ACFFJD_05380</name>
</gene>
<feature type="compositionally biased region" description="Pro residues" evidence="1">
    <location>
        <begin position="102"/>
        <end position="127"/>
    </location>
</feature>
<feature type="region of interest" description="Disordered" evidence="1">
    <location>
        <begin position="89"/>
        <end position="133"/>
    </location>
</feature>
<evidence type="ECO:0000313" key="4">
    <source>
        <dbReference type="Proteomes" id="UP001589783"/>
    </source>
</evidence>
<protein>
    <submittedName>
        <fullName evidence="3">Uncharacterized protein</fullName>
    </submittedName>
</protein>
<accession>A0ABV6H5X9</accession>
<name>A0ABV6H5X9_9ACTN</name>
<dbReference type="RefSeq" id="WP_382361925.1">
    <property type="nucleotide sequence ID" value="NZ_JBHLWV010000013.1"/>
</dbReference>
<evidence type="ECO:0000256" key="2">
    <source>
        <dbReference type="SAM" id="SignalP"/>
    </source>
</evidence>
<comment type="caution">
    <text evidence="3">The sequence shown here is derived from an EMBL/GenBank/DDBJ whole genome shotgun (WGS) entry which is preliminary data.</text>
</comment>
<feature type="signal peptide" evidence="2">
    <location>
        <begin position="1"/>
        <end position="32"/>
    </location>
</feature>